<proteinExistence type="predicted"/>
<evidence type="ECO:0000256" key="1">
    <source>
        <dbReference type="SAM" id="MobiDB-lite"/>
    </source>
</evidence>
<evidence type="ECO:0000313" key="2">
    <source>
        <dbReference type="EMBL" id="SDH53579.1"/>
    </source>
</evidence>
<dbReference type="EMBL" id="FNCG01000010">
    <property type="protein sequence ID" value="SDH53579.1"/>
    <property type="molecule type" value="Genomic_DNA"/>
</dbReference>
<reference evidence="3" key="1">
    <citation type="submission" date="2016-10" db="EMBL/GenBank/DDBJ databases">
        <authorList>
            <person name="Varghese N."/>
            <person name="Submissions S."/>
        </authorList>
    </citation>
    <scope>NUCLEOTIDE SEQUENCE [LARGE SCALE GENOMIC DNA]</scope>
    <source>
        <strain evidence="3">Gh-67</strain>
    </source>
</reference>
<dbReference type="AlphaFoldDB" id="A0A1G8D8A9"/>
<dbReference type="RefSeq" id="WP_256337479.1">
    <property type="nucleotide sequence ID" value="NZ_FNCG01000010.1"/>
</dbReference>
<protein>
    <recommendedName>
        <fullName evidence="4">DUF3945 domain-containing protein</fullName>
    </recommendedName>
</protein>
<feature type="compositionally biased region" description="Polar residues" evidence="1">
    <location>
        <begin position="415"/>
        <end position="424"/>
    </location>
</feature>
<dbReference type="Proteomes" id="UP000199705">
    <property type="component" value="Unassembled WGS sequence"/>
</dbReference>
<feature type="region of interest" description="Disordered" evidence="1">
    <location>
        <begin position="398"/>
        <end position="424"/>
    </location>
</feature>
<gene>
    <name evidence="2" type="ORF">SAMN05192573_110144</name>
</gene>
<sequence>MQLETKYAGEIIAMLEEAQDVGINHVVFPLVPTAAELKPQHFVFFDTLGYAMEYLESKAPYYEPRGPGQMHEIHYRRVDALLDELKQANSLKNVKDMNYNNLENLKEELTKLGFGKKVAEDMQKQMERGVSDFTIHDRVLGNKGQIDMTLSFKQSGQSENYYLNKYDVRLLNGKPLAEGEKYMVIRPNEKEPGKNDVKSFDKVEDALTFFKAQFGDAVLAIGKDPAHKTELAKMQEGNVNYIEKDFNRTYRNPGISQTIYVERGKGFTAEQSANMIQGRAVFRDDLLKLGGEPYQAWVKLDLDSQKDRHHNFQTLQYHVPTYGFILENTLNKFNIKELNDEKQHEQLIKSVENGNRPLVTVSKDGQESKLYMEVSPRYSQLNFFREDGKPEKREQFLKEPAKDHKLEVSKDKSQAKTQEQGMAV</sequence>
<organism evidence="2 3">
    <name type="scientific">Mucilaginibacter gossypii</name>
    <dbReference type="NCBI Taxonomy" id="551996"/>
    <lineage>
        <taxon>Bacteria</taxon>
        <taxon>Pseudomonadati</taxon>
        <taxon>Bacteroidota</taxon>
        <taxon>Sphingobacteriia</taxon>
        <taxon>Sphingobacteriales</taxon>
        <taxon>Sphingobacteriaceae</taxon>
        <taxon>Mucilaginibacter</taxon>
    </lineage>
</organism>
<name>A0A1G8D8A9_9SPHI</name>
<dbReference type="STRING" id="551996.SAMN05192573_110144"/>
<evidence type="ECO:0000313" key="3">
    <source>
        <dbReference type="Proteomes" id="UP000199705"/>
    </source>
</evidence>
<feature type="compositionally biased region" description="Basic and acidic residues" evidence="1">
    <location>
        <begin position="398"/>
        <end position="414"/>
    </location>
</feature>
<evidence type="ECO:0008006" key="4">
    <source>
        <dbReference type="Google" id="ProtNLM"/>
    </source>
</evidence>
<accession>A0A1G8D8A9</accession>
<keyword evidence="3" id="KW-1185">Reference proteome</keyword>